<dbReference type="EMBL" id="BARS01007705">
    <property type="protein sequence ID" value="GAF68471.1"/>
    <property type="molecule type" value="Genomic_DNA"/>
</dbReference>
<keyword evidence="1" id="KW-0472">Membrane</keyword>
<dbReference type="AlphaFoldDB" id="X0RZR7"/>
<accession>X0RZR7</accession>
<feature type="transmembrane region" description="Helical" evidence="1">
    <location>
        <begin position="14"/>
        <end position="36"/>
    </location>
</feature>
<keyword evidence="1" id="KW-1133">Transmembrane helix</keyword>
<organism evidence="2">
    <name type="scientific">marine sediment metagenome</name>
    <dbReference type="NCBI Taxonomy" id="412755"/>
    <lineage>
        <taxon>unclassified sequences</taxon>
        <taxon>metagenomes</taxon>
        <taxon>ecological metagenomes</taxon>
    </lineage>
</organism>
<evidence type="ECO:0000313" key="2">
    <source>
        <dbReference type="EMBL" id="GAF68471.1"/>
    </source>
</evidence>
<keyword evidence="1" id="KW-0812">Transmembrane</keyword>
<protein>
    <submittedName>
        <fullName evidence="2">Uncharacterized protein</fullName>
    </submittedName>
</protein>
<gene>
    <name evidence="2" type="ORF">S01H1_14788</name>
</gene>
<feature type="non-terminal residue" evidence="2">
    <location>
        <position position="73"/>
    </location>
</feature>
<sequence length="73" mass="7964">MPDMFTGNLWQRCWWIRIITSFAIAGLVAACAGTAIRNPVPDTLTSQAAAIGMSNVRFWGDESPPNINAIVKE</sequence>
<name>X0RZR7_9ZZZZ</name>
<comment type="caution">
    <text evidence="2">The sequence shown here is derived from an EMBL/GenBank/DDBJ whole genome shotgun (WGS) entry which is preliminary data.</text>
</comment>
<proteinExistence type="predicted"/>
<reference evidence="2" key="1">
    <citation type="journal article" date="2014" name="Front. Microbiol.">
        <title>High frequency of phylogenetically diverse reductive dehalogenase-homologous genes in deep subseafloor sedimentary metagenomes.</title>
        <authorList>
            <person name="Kawai M."/>
            <person name="Futagami T."/>
            <person name="Toyoda A."/>
            <person name="Takaki Y."/>
            <person name="Nishi S."/>
            <person name="Hori S."/>
            <person name="Arai W."/>
            <person name="Tsubouchi T."/>
            <person name="Morono Y."/>
            <person name="Uchiyama I."/>
            <person name="Ito T."/>
            <person name="Fujiyama A."/>
            <person name="Inagaki F."/>
            <person name="Takami H."/>
        </authorList>
    </citation>
    <scope>NUCLEOTIDE SEQUENCE</scope>
    <source>
        <strain evidence="2">Expedition CK06-06</strain>
    </source>
</reference>
<evidence type="ECO:0000256" key="1">
    <source>
        <dbReference type="SAM" id="Phobius"/>
    </source>
</evidence>